<gene>
    <name evidence="3" type="ORF">LAL4801_02271</name>
</gene>
<accession>A0A0M6Y392</accession>
<reference evidence="4" key="1">
    <citation type="submission" date="2015-07" db="EMBL/GenBank/DDBJ databases">
        <authorList>
            <person name="Rodrigo-Torres Lidia"/>
            <person name="Arahal R.David."/>
        </authorList>
    </citation>
    <scope>NUCLEOTIDE SEQUENCE [LARGE SCALE GENOMIC DNA]</scope>
    <source>
        <strain evidence="4">CECT 4801</strain>
    </source>
</reference>
<dbReference type="SUPFAM" id="SSF52129">
    <property type="entry name" value="Caspase-like"/>
    <property type="match status" value="1"/>
</dbReference>
<evidence type="ECO:0000313" key="3">
    <source>
        <dbReference type="EMBL" id="CTQ43829.1"/>
    </source>
</evidence>
<dbReference type="OrthoDB" id="5489622at2"/>
<keyword evidence="4" id="KW-1185">Reference proteome</keyword>
<proteinExistence type="predicted"/>
<dbReference type="RefSeq" id="WP_055656103.1">
    <property type="nucleotide sequence ID" value="NZ_CXST01000001.1"/>
</dbReference>
<dbReference type="PANTHER" id="PTHR48104">
    <property type="entry name" value="METACASPASE-4"/>
    <property type="match status" value="1"/>
</dbReference>
<protein>
    <submittedName>
        <fullName evidence="3">Uncharacterized protein</fullName>
    </submittedName>
</protein>
<dbReference type="GO" id="GO:0005737">
    <property type="term" value="C:cytoplasm"/>
    <property type="evidence" value="ECO:0007669"/>
    <property type="project" value="TreeGrafter"/>
</dbReference>
<feature type="domain" description="Peptidase C14 caspase" evidence="1">
    <location>
        <begin position="44"/>
        <end position="295"/>
    </location>
</feature>
<dbReference type="GO" id="GO:0004197">
    <property type="term" value="F:cysteine-type endopeptidase activity"/>
    <property type="evidence" value="ECO:0007669"/>
    <property type="project" value="InterPro"/>
</dbReference>
<dbReference type="Gene3D" id="3.40.50.1460">
    <property type="match status" value="1"/>
</dbReference>
<dbReference type="PANTHER" id="PTHR48104:SF30">
    <property type="entry name" value="METACASPASE-1"/>
    <property type="match status" value="1"/>
</dbReference>
<dbReference type="InterPro" id="IPR011600">
    <property type="entry name" value="Pept_C14_caspase"/>
</dbReference>
<dbReference type="Proteomes" id="UP000048926">
    <property type="component" value="Unassembled WGS sequence"/>
</dbReference>
<evidence type="ECO:0000313" key="4">
    <source>
        <dbReference type="Proteomes" id="UP000048926"/>
    </source>
</evidence>
<dbReference type="EMBL" id="CXST01000001">
    <property type="protein sequence ID" value="CTQ43829.1"/>
    <property type="molecule type" value="Genomic_DNA"/>
</dbReference>
<dbReference type="InterPro" id="IPR029030">
    <property type="entry name" value="Caspase-like_dom_sf"/>
</dbReference>
<dbReference type="InterPro" id="IPR025493">
    <property type="entry name" value="DUF4384"/>
</dbReference>
<evidence type="ECO:0000259" key="2">
    <source>
        <dbReference type="Pfam" id="PF14326"/>
    </source>
</evidence>
<dbReference type="InterPro" id="IPR050452">
    <property type="entry name" value="Metacaspase"/>
</dbReference>
<sequence length="534" mass="57348">MTRSILPASAAFLKKRVPGFAPALVLAAGLAAPLPAFAGNLYGLVIGIDDYQHITDLKGAVNDARDVAGTLEKLEASKVILLTDANATRDNVFASWRELTKLAGPGDTLVFHYAGHGARQEAILPGHEELDNMFLLAGFDETGPGVNERIIDNEVGHLLAEEKEATVVFVADSCFAGDMARAADFRAEVNVRVADVRVDKSSDRIADRVRQLGEVEEDALQNVIWLYAQDRNKVTQEVRIGEELRGALSYAFSRALEGEADGDSNSVLNTAELKRYVNSSVKRHTERRQRPEVNAGSRDLEILLHDAAGTPAPNAGLPELTLYAAPGETIPALSGIRKVDSKAEADLIYDGDGSSLVYKTGDVIASFPAPPSAEALQATVDKWRFLAFLIGFAEIEGPELDLSDGSRTYVEGEQVTFSIRSSGNENVVLFNLASNGAVQLVGPVRRGKRGLAAGKLRPDRTDSFRSAVIPPFGADHLIAITTPSPMPDLVDAVQDAQQNNDLAALAKEIGHTLDGQSFGLDWVGLYTRAKGDLQ</sequence>
<dbReference type="STRING" id="187304.B0E33_18120"/>
<dbReference type="Pfam" id="PF14326">
    <property type="entry name" value="DUF4384"/>
    <property type="match status" value="1"/>
</dbReference>
<dbReference type="AlphaFoldDB" id="A0A0M6Y392"/>
<name>A0A0M6Y392_9HYPH</name>
<dbReference type="GO" id="GO:0006508">
    <property type="term" value="P:proteolysis"/>
    <property type="evidence" value="ECO:0007669"/>
    <property type="project" value="InterPro"/>
</dbReference>
<feature type="domain" description="DUF4384" evidence="2">
    <location>
        <begin position="408"/>
        <end position="485"/>
    </location>
</feature>
<evidence type="ECO:0000259" key="1">
    <source>
        <dbReference type="Pfam" id="PF00656"/>
    </source>
</evidence>
<organism evidence="3 4">
    <name type="scientific">Roseibium aggregatum</name>
    <dbReference type="NCBI Taxonomy" id="187304"/>
    <lineage>
        <taxon>Bacteria</taxon>
        <taxon>Pseudomonadati</taxon>
        <taxon>Pseudomonadota</taxon>
        <taxon>Alphaproteobacteria</taxon>
        <taxon>Hyphomicrobiales</taxon>
        <taxon>Stappiaceae</taxon>
        <taxon>Roseibium</taxon>
    </lineage>
</organism>
<dbReference type="Pfam" id="PF00656">
    <property type="entry name" value="Peptidase_C14"/>
    <property type="match status" value="1"/>
</dbReference>